<reference evidence="1 2" key="1">
    <citation type="journal article" date="2014" name="Genome Announc.">
        <title>Draft Genome Sequence of Geobacillus icigianus Strain G1w1T Isolated from Hot Springs in the Valley of Geysers, Kamchatka (Russian Federation).</title>
        <authorList>
            <person name="Bryanskaya A.V."/>
            <person name="Rozanov A.S."/>
            <person name="Logacheva M.D."/>
            <person name="Kotenko A.V."/>
            <person name="Peltek S.E."/>
        </authorList>
    </citation>
    <scope>NUCLEOTIDE SEQUENCE [LARGE SCALE GENOMIC DNA]</scope>
    <source>
        <strain evidence="1 2">G1w1</strain>
    </source>
</reference>
<dbReference type="Proteomes" id="UP000029267">
    <property type="component" value="Unassembled WGS sequence"/>
</dbReference>
<accession>A0ABU6BJB7</accession>
<keyword evidence="2" id="KW-1185">Reference proteome</keyword>
<sequence>MKNEQIKKFYSHLNYSIVYKGRGDNYKNQVKAKGIDSLGREDEVDRAALERLAKRISRFLSPRQAWEIETLAGEVSDYARKCLSSLWYQGMRGIFLPRRCRTREERQCFLGGD</sequence>
<name>A0ABU6BJB7_9BACL</name>
<evidence type="ECO:0000313" key="1">
    <source>
        <dbReference type="EMBL" id="MEB3752108.1"/>
    </source>
</evidence>
<comment type="caution">
    <text evidence="1">The sequence shown here is derived from an EMBL/GenBank/DDBJ whole genome shotgun (WGS) entry which is preliminary data.</text>
</comment>
<proteinExistence type="predicted"/>
<gene>
    <name evidence="1" type="ORF">EP10_002980</name>
</gene>
<protein>
    <submittedName>
        <fullName evidence="1">Uncharacterized protein</fullName>
    </submittedName>
</protein>
<evidence type="ECO:0000313" key="2">
    <source>
        <dbReference type="Proteomes" id="UP000029267"/>
    </source>
</evidence>
<organism evidence="1 2">
    <name type="scientific">Geobacillus icigianus</name>
    <dbReference type="NCBI Taxonomy" id="1430331"/>
    <lineage>
        <taxon>Bacteria</taxon>
        <taxon>Bacillati</taxon>
        <taxon>Bacillota</taxon>
        <taxon>Bacilli</taxon>
        <taxon>Bacillales</taxon>
        <taxon>Anoxybacillaceae</taxon>
        <taxon>Geobacillus</taxon>
    </lineage>
</organism>
<dbReference type="EMBL" id="JPYA02000004">
    <property type="protein sequence ID" value="MEB3752108.1"/>
    <property type="molecule type" value="Genomic_DNA"/>
</dbReference>